<reference evidence="4 5" key="1">
    <citation type="journal article" date="2015" name="Nature">
        <title>rRNA introns, odd ribosomes, and small enigmatic genomes across a large radiation of phyla.</title>
        <authorList>
            <person name="Brown C.T."/>
            <person name="Hug L.A."/>
            <person name="Thomas B.C."/>
            <person name="Sharon I."/>
            <person name="Castelle C.J."/>
            <person name="Singh A."/>
            <person name="Wilkins M.J."/>
            <person name="Williams K.H."/>
            <person name="Banfield J.F."/>
        </authorList>
    </citation>
    <scope>NUCLEOTIDE SEQUENCE [LARGE SCALE GENOMIC DNA]</scope>
</reference>
<dbReference type="InterPro" id="IPR023620">
    <property type="entry name" value="SmpB"/>
</dbReference>
<comment type="function">
    <text evidence="3">Required for rescue of stalled ribosomes mediated by trans-translation. Binds to transfer-messenger RNA (tmRNA), required for stable association of tmRNA with ribosomes. tmRNA and SmpB together mimic tRNA shape, replacing the anticodon stem-loop with SmpB. tmRNA is encoded by the ssrA gene; the 2 termini fold to resemble tRNA(Ala) and it encodes a 'tag peptide', a short internal open reading frame. During trans-translation Ala-aminoacylated tmRNA acts like a tRNA, entering the A-site of stalled ribosomes, displacing the stalled mRNA. The ribosome then switches to translate the ORF on the tmRNA; the nascent peptide is terminated with the 'tag peptide' encoded by the tmRNA and targeted for degradation. The ribosome is freed to recommence translation, which seems to be the essential function of trans-translation.</text>
</comment>
<dbReference type="Proteomes" id="UP000033870">
    <property type="component" value="Unassembled WGS sequence"/>
</dbReference>
<organism evidence="4 5">
    <name type="scientific">Candidatus Magasanikbacteria bacterium GW2011_GWA2_56_11</name>
    <dbReference type="NCBI Taxonomy" id="1619044"/>
    <lineage>
        <taxon>Bacteria</taxon>
        <taxon>Candidatus Magasanikiibacteriota</taxon>
    </lineage>
</organism>
<keyword evidence="1 3" id="KW-0963">Cytoplasm</keyword>
<dbReference type="AlphaFoldDB" id="A0A0G2B8P7"/>
<dbReference type="InterPro" id="IPR020081">
    <property type="entry name" value="SsrA-bd_prot_CS"/>
</dbReference>
<dbReference type="NCBIfam" id="NF003843">
    <property type="entry name" value="PRK05422.1"/>
    <property type="match status" value="1"/>
</dbReference>
<evidence type="ECO:0000256" key="2">
    <source>
        <dbReference type="ARBA" id="ARBA00022884"/>
    </source>
</evidence>
<evidence type="ECO:0000313" key="5">
    <source>
        <dbReference type="Proteomes" id="UP000033870"/>
    </source>
</evidence>
<dbReference type="GO" id="GO:0070929">
    <property type="term" value="P:trans-translation"/>
    <property type="evidence" value="ECO:0007669"/>
    <property type="project" value="UniProtKB-UniRule"/>
</dbReference>
<dbReference type="STRING" id="1619044.UY92_C0013G0028"/>
<dbReference type="SUPFAM" id="SSF74982">
    <property type="entry name" value="Small protein B (SmpB)"/>
    <property type="match status" value="1"/>
</dbReference>
<comment type="caution">
    <text evidence="4">The sequence shown here is derived from an EMBL/GenBank/DDBJ whole genome shotgun (WGS) entry which is preliminary data.</text>
</comment>
<comment type="subcellular location">
    <subcellularLocation>
        <location evidence="3">Cytoplasm</location>
    </subcellularLocation>
    <text evidence="3">The tmRNA-SmpB complex associates with stalled 70S ribosomes.</text>
</comment>
<proteinExistence type="inferred from homology"/>
<sequence>MAQNKKARFEYTVLEKFEAGLALFGAEVKSVRAGGANLAGTFVTFREDTAYITNLRISPYRFALADAEYDPLRSRALLLGRKEILYLREKVRTEGLTIVPLSLYTKGRLIKAEIALVRGKKKWDKRETIKKREVEREIRRRRSEI</sequence>
<evidence type="ECO:0000256" key="1">
    <source>
        <dbReference type="ARBA" id="ARBA00022490"/>
    </source>
</evidence>
<dbReference type="GO" id="GO:0070930">
    <property type="term" value="P:trans-translation-dependent protein tagging"/>
    <property type="evidence" value="ECO:0007669"/>
    <property type="project" value="TreeGrafter"/>
</dbReference>
<protein>
    <recommendedName>
        <fullName evidence="3">SsrA-binding protein</fullName>
    </recommendedName>
    <alternativeName>
        <fullName evidence="3">Small protein B</fullName>
    </alternativeName>
</protein>
<evidence type="ECO:0000313" key="4">
    <source>
        <dbReference type="EMBL" id="KKW41829.1"/>
    </source>
</evidence>
<dbReference type="Gene3D" id="2.40.280.10">
    <property type="match status" value="1"/>
</dbReference>
<keyword evidence="2 3" id="KW-0694">RNA-binding</keyword>
<comment type="similarity">
    <text evidence="3">Belongs to the SmpB family.</text>
</comment>
<dbReference type="CDD" id="cd09294">
    <property type="entry name" value="SmpB"/>
    <property type="match status" value="1"/>
</dbReference>
<dbReference type="InterPro" id="IPR000037">
    <property type="entry name" value="SsrA-bd_prot"/>
</dbReference>
<dbReference type="PROSITE" id="PS01317">
    <property type="entry name" value="SSRP"/>
    <property type="match status" value="1"/>
</dbReference>
<dbReference type="EMBL" id="LCRX01000013">
    <property type="protein sequence ID" value="KKW41829.1"/>
    <property type="molecule type" value="Genomic_DNA"/>
</dbReference>
<evidence type="ECO:0000256" key="3">
    <source>
        <dbReference type="HAMAP-Rule" id="MF_00023"/>
    </source>
</evidence>
<dbReference type="Pfam" id="PF01668">
    <property type="entry name" value="SmpB"/>
    <property type="match status" value="1"/>
</dbReference>
<dbReference type="NCBIfam" id="TIGR00086">
    <property type="entry name" value="smpB"/>
    <property type="match status" value="1"/>
</dbReference>
<name>A0A0G2B8P7_9BACT</name>
<dbReference type="HAMAP" id="MF_00023">
    <property type="entry name" value="SmpB"/>
    <property type="match status" value="1"/>
</dbReference>
<accession>A0A0G2B8P7</accession>
<dbReference type="PATRIC" id="fig|1619044.3.peg.953"/>
<dbReference type="PANTHER" id="PTHR30308:SF2">
    <property type="entry name" value="SSRA-BINDING PROTEIN"/>
    <property type="match status" value="1"/>
</dbReference>
<dbReference type="GO" id="GO:0005829">
    <property type="term" value="C:cytosol"/>
    <property type="evidence" value="ECO:0007669"/>
    <property type="project" value="TreeGrafter"/>
</dbReference>
<gene>
    <name evidence="3" type="primary">smpB</name>
    <name evidence="4" type="ORF">UY92_C0013G0028</name>
</gene>
<dbReference type="GO" id="GO:0003723">
    <property type="term" value="F:RNA binding"/>
    <property type="evidence" value="ECO:0007669"/>
    <property type="project" value="UniProtKB-UniRule"/>
</dbReference>
<dbReference type="PANTHER" id="PTHR30308">
    <property type="entry name" value="TMRNA-BINDING COMPONENT OF TRANS-TRANSLATION TAGGING COMPLEX"/>
    <property type="match status" value="1"/>
</dbReference>